<keyword evidence="2" id="KW-1185">Reference proteome</keyword>
<dbReference type="Proteomes" id="UP000325292">
    <property type="component" value="Chromosome"/>
</dbReference>
<proteinExistence type="predicted"/>
<gene>
    <name evidence="1" type="ORF">BXT84_04260</name>
</gene>
<dbReference type="EMBL" id="CP019454">
    <property type="protein sequence ID" value="AUW93261.1"/>
    <property type="molecule type" value="Genomic_DNA"/>
</dbReference>
<organism evidence="1 2">
    <name type="scientific">Sulfobacillus thermotolerans</name>
    <dbReference type="NCBI Taxonomy" id="338644"/>
    <lineage>
        <taxon>Bacteria</taxon>
        <taxon>Bacillati</taxon>
        <taxon>Bacillota</taxon>
        <taxon>Clostridia</taxon>
        <taxon>Eubacteriales</taxon>
        <taxon>Clostridiales Family XVII. Incertae Sedis</taxon>
        <taxon>Sulfobacillus</taxon>
    </lineage>
</organism>
<reference evidence="1 2" key="1">
    <citation type="journal article" date="2019" name="Sci. Rep.">
        <title>Sulfobacillus thermotolerans: new insights into resistance and metabolic capacities of acidophilic chemolithotrophs.</title>
        <authorList>
            <person name="Panyushkina A.E."/>
            <person name="Babenko V.V."/>
            <person name="Nikitina A.S."/>
            <person name="Selezneva O.V."/>
            <person name="Tsaplina I.A."/>
            <person name="Letarova M.A."/>
            <person name="Kostryukova E.S."/>
            <person name="Letarov A.V."/>
        </authorList>
    </citation>
    <scope>NUCLEOTIDE SEQUENCE [LARGE SCALE GENOMIC DNA]</scope>
    <source>
        <strain evidence="1 2">Kr1</strain>
    </source>
</reference>
<accession>A0ABM6RPD4</accession>
<evidence type="ECO:0000313" key="2">
    <source>
        <dbReference type="Proteomes" id="UP000325292"/>
    </source>
</evidence>
<name>A0ABM6RPD4_9FIRM</name>
<protein>
    <submittedName>
        <fullName evidence="1">Uncharacterized protein</fullName>
    </submittedName>
</protein>
<evidence type="ECO:0000313" key="1">
    <source>
        <dbReference type="EMBL" id="AUW93261.1"/>
    </source>
</evidence>
<sequence>MQTIHDNKPALSTGTGSIFVDLIFWKPKATDMAPLTAFLQETRLGERSQTVLWLNKITVRLSMWNGTYLADLPTEYWPQAQKDLQTFIAKTMEYYRIPKAEYDTRAFTVGLTRKVHRQKVTISQLTIPQPQSNNPVWWVITP</sequence>